<reference evidence="3 4" key="1">
    <citation type="submission" date="2020-07" db="EMBL/GenBank/DDBJ databases">
        <title>Gai3-2, isolated from salt lake.</title>
        <authorList>
            <person name="Cui H."/>
            <person name="Shi X."/>
        </authorList>
    </citation>
    <scope>NUCLEOTIDE SEQUENCE [LARGE SCALE GENOMIC DNA]</scope>
    <source>
        <strain evidence="3 4">Gai3-2</strain>
    </source>
</reference>
<name>A0A7D5GKC8_9EURY</name>
<evidence type="ECO:0000259" key="1">
    <source>
        <dbReference type="Pfam" id="PF08350"/>
    </source>
</evidence>
<keyword evidence="4" id="KW-1185">Reference proteome</keyword>
<dbReference type="InterPro" id="IPR036390">
    <property type="entry name" value="WH_DNA-bd_sf"/>
</dbReference>
<protein>
    <submittedName>
        <fullName evidence="3">MarR family transcriptional regulator</fullName>
    </submittedName>
</protein>
<dbReference type="Proteomes" id="UP000509750">
    <property type="component" value="Chromosome"/>
</dbReference>
<dbReference type="SUPFAM" id="SSF46785">
    <property type="entry name" value="Winged helix' DNA-binding domain"/>
    <property type="match status" value="1"/>
</dbReference>
<dbReference type="InterPro" id="IPR013561">
    <property type="entry name" value="FilR1_middle_dom"/>
</dbReference>
<dbReference type="EMBL" id="CP058529">
    <property type="protein sequence ID" value="QLG27187.1"/>
    <property type="molecule type" value="Genomic_DNA"/>
</dbReference>
<gene>
    <name evidence="3" type="ORF">HUG10_06370</name>
</gene>
<dbReference type="Pfam" id="PF08350">
    <property type="entry name" value="FilR1_middle"/>
    <property type="match status" value="1"/>
</dbReference>
<evidence type="ECO:0000313" key="3">
    <source>
        <dbReference type="EMBL" id="QLG27187.1"/>
    </source>
</evidence>
<sequence length="269" mass="30887">MEHRNMGSAIVDIAYLARSEHRVPTLVALTERPRSRSELCELAGVSSSTMRRTLDEFDDRLWIRKDGYQYVATRLGEAIASGMGDLIERVETERKLRHVWHWLPDAISEFPFETWSELTVTVAEPDAPYRPVGRFESLLRETATLRFLRPEVALMDPCFDVLHQLIEEGLDTTLIDRPECHTYFLSTYPNRSSEMMQRDNFTILEHDDLSPYGIGLLDERVTISCYDQDSGTVRALVDTDAPAVREWAKSVYETYRSGARPVEPQKNIG</sequence>
<dbReference type="Pfam" id="PF25213">
    <property type="entry name" value="HVO_A0261_N"/>
    <property type="match status" value="1"/>
</dbReference>
<accession>A0A7D5GKC8</accession>
<feature type="domain" description="Methanogenesis regulatory protein FilR1 middle" evidence="1">
    <location>
        <begin position="128"/>
        <end position="257"/>
    </location>
</feature>
<dbReference type="KEGG" id="halg:HUG10_06370"/>
<dbReference type="InterPro" id="IPR057527">
    <property type="entry name" value="HVO_A0261-like_N"/>
</dbReference>
<evidence type="ECO:0000259" key="2">
    <source>
        <dbReference type="Pfam" id="PF25213"/>
    </source>
</evidence>
<dbReference type="AlphaFoldDB" id="A0A7D5GKC8"/>
<evidence type="ECO:0000313" key="4">
    <source>
        <dbReference type="Proteomes" id="UP000509750"/>
    </source>
</evidence>
<organism evidence="3 4">
    <name type="scientific">Halorarum halophilum</name>
    <dbReference type="NCBI Taxonomy" id="2743090"/>
    <lineage>
        <taxon>Archaea</taxon>
        <taxon>Methanobacteriati</taxon>
        <taxon>Methanobacteriota</taxon>
        <taxon>Stenosarchaea group</taxon>
        <taxon>Halobacteria</taxon>
        <taxon>Halobacteriales</taxon>
        <taxon>Haloferacaceae</taxon>
        <taxon>Halorarum</taxon>
    </lineage>
</organism>
<feature type="domain" description="HVO-A0261-like N-terminal" evidence="2">
    <location>
        <begin position="12"/>
        <end position="94"/>
    </location>
</feature>
<proteinExistence type="predicted"/>